<feature type="domain" description="ChrR-like cupin" evidence="1">
    <location>
        <begin position="11"/>
        <end position="114"/>
    </location>
</feature>
<keyword evidence="3" id="KW-1185">Reference proteome</keyword>
<dbReference type="InterPro" id="IPR011051">
    <property type="entry name" value="RmlC_Cupin_sf"/>
</dbReference>
<accession>A0A1I4BX76</accession>
<dbReference type="Pfam" id="PF12973">
    <property type="entry name" value="Cupin_7"/>
    <property type="match status" value="1"/>
</dbReference>
<dbReference type="InterPro" id="IPR025979">
    <property type="entry name" value="ChrR-like_cupin_dom"/>
</dbReference>
<dbReference type="AlphaFoldDB" id="A0A1I4BX76"/>
<dbReference type="STRING" id="504800.SAMN04488085_103219"/>
<sequence length="125" mass="14001">MSETLQPVELTVIDTNRQEWIGFPIPEQGVELPAIPLVDDADTGMQVMKIVYRAGWTNPWHTHPCAHGIYVLEGRLTTHRGTYGPGTFDWFPEGGVMEHGASADGDCTFLFITNKPFDIHYVDRA</sequence>
<protein>
    <submittedName>
        <fullName evidence="2">ChrR Cupin-like domain-containing protein</fullName>
    </submittedName>
</protein>
<proteinExistence type="predicted"/>
<dbReference type="SUPFAM" id="SSF51182">
    <property type="entry name" value="RmlC-like cupins"/>
    <property type="match status" value="1"/>
</dbReference>
<name>A0A1I4BX76_9ACTN</name>
<gene>
    <name evidence="2" type="ORF">SAMN04488085_103219</name>
</gene>
<dbReference type="Proteomes" id="UP000199152">
    <property type="component" value="Unassembled WGS sequence"/>
</dbReference>
<dbReference type="EMBL" id="FOSW01000003">
    <property type="protein sequence ID" value="SFK72767.1"/>
    <property type="molecule type" value="Genomic_DNA"/>
</dbReference>
<evidence type="ECO:0000313" key="2">
    <source>
        <dbReference type="EMBL" id="SFK72767.1"/>
    </source>
</evidence>
<dbReference type="Gene3D" id="2.60.120.10">
    <property type="entry name" value="Jelly Rolls"/>
    <property type="match status" value="1"/>
</dbReference>
<evidence type="ECO:0000259" key="1">
    <source>
        <dbReference type="Pfam" id="PF12973"/>
    </source>
</evidence>
<organism evidence="2 3">
    <name type="scientific">Geodermatophilus ruber</name>
    <dbReference type="NCBI Taxonomy" id="504800"/>
    <lineage>
        <taxon>Bacteria</taxon>
        <taxon>Bacillati</taxon>
        <taxon>Actinomycetota</taxon>
        <taxon>Actinomycetes</taxon>
        <taxon>Geodermatophilales</taxon>
        <taxon>Geodermatophilaceae</taxon>
        <taxon>Geodermatophilus</taxon>
    </lineage>
</organism>
<reference evidence="2 3" key="1">
    <citation type="submission" date="2016-10" db="EMBL/GenBank/DDBJ databases">
        <authorList>
            <person name="de Groot N.N."/>
        </authorList>
    </citation>
    <scope>NUCLEOTIDE SEQUENCE [LARGE SCALE GENOMIC DNA]</scope>
    <source>
        <strain evidence="2 3">DSM 45317</strain>
    </source>
</reference>
<dbReference type="InParanoid" id="A0A1I4BX76"/>
<evidence type="ECO:0000313" key="3">
    <source>
        <dbReference type="Proteomes" id="UP000199152"/>
    </source>
</evidence>
<dbReference type="RefSeq" id="WP_218146121.1">
    <property type="nucleotide sequence ID" value="NZ_FOSW01000003.1"/>
</dbReference>
<dbReference type="InterPro" id="IPR014710">
    <property type="entry name" value="RmlC-like_jellyroll"/>
</dbReference>